<accession>A0A0J6SL96</accession>
<dbReference type="RefSeq" id="WP_048453291.1">
    <property type="nucleotide sequence ID" value="NZ_LABZ01000180.1"/>
</dbReference>
<keyword evidence="3 6" id="KW-0812">Transmembrane</keyword>
<proteinExistence type="inferred from homology"/>
<dbReference type="AlphaFoldDB" id="A0A0J6SL96"/>
<dbReference type="Proteomes" id="UP000036449">
    <property type="component" value="Unassembled WGS sequence"/>
</dbReference>
<dbReference type="EMBL" id="LABZ01000180">
    <property type="protein sequence ID" value="KMO34444.1"/>
    <property type="molecule type" value="Genomic_DNA"/>
</dbReference>
<evidence type="ECO:0000256" key="2">
    <source>
        <dbReference type="ARBA" id="ARBA00008333"/>
    </source>
</evidence>
<comment type="similarity">
    <text evidence="2">Belongs to the oxidase-dependent Fe transporter (OFeT) (TC 9.A.10.1) family.</text>
</comment>
<feature type="transmembrane region" description="Helical" evidence="6">
    <location>
        <begin position="6"/>
        <end position="26"/>
    </location>
</feature>
<dbReference type="NCBIfam" id="NF041756">
    <property type="entry name" value="EfeU"/>
    <property type="match status" value="1"/>
</dbReference>
<dbReference type="GO" id="GO:0033573">
    <property type="term" value="C:high-affinity iron permease complex"/>
    <property type="evidence" value="ECO:0007669"/>
    <property type="project" value="InterPro"/>
</dbReference>
<keyword evidence="8" id="KW-1185">Reference proteome</keyword>
<organism evidence="7 8">
    <name type="scientific">Methylobacterium tarhaniae</name>
    <dbReference type="NCBI Taxonomy" id="1187852"/>
    <lineage>
        <taxon>Bacteria</taxon>
        <taxon>Pseudomonadati</taxon>
        <taxon>Pseudomonadota</taxon>
        <taxon>Alphaproteobacteria</taxon>
        <taxon>Hyphomicrobiales</taxon>
        <taxon>Methylobacteriaceae</taxon>
        <taxon>Methylobacterium</taxon>
    </lineage>
</organism>
<feature type="transmembrane region" description="Helical" evidence="6">
    <location>
        <begin position="71"/>
        <end position="90"/>
    </location>
</feature>
<keyword evidence="5 6" id="KW-0472">Membrane</keyword>
<evidence type="ECO:0000256" key="3">
    <source>
        <dbReference type="ARBA" id="ARBA00022692"/>
    </source>
</evidence>
<comment type="caution">
    <text evidence="7">The sequence shown here is derived from an EMBL/GenBank/DDBJ whole genome shotgun (WGS) entry which is preliminary data.</text>
</comment>
<evidence type="ECO:0000256" key="1">
    <source>
        <dbReference type="ARBA" id="ARBA00004141"/>
    </source>
</evidence>
<feature type="transmembrane region" description="Helical" evidence="6">
    <location>
        <begin position="182"/>
        <end position="205"/>
    </location>
</feature>
<feature type="transmembrane region" description="Helical" evidence="6">
    <location>
        <begin position="119"/>
        <end position="142"/>
    </location>
</feature>
<name>A0A0J6SL96_9HYPH</name>
<reference evidence="7 8" key="1">
    <citation type="submission" date="2015-03" db="EMBL/GenBank/DDBJ databases">
        <title>Genome sequencing of Methylobacterium tarhaniae DSM 25844.</title>
        <authorList>
            <person name="Chaudhry V."/>
            <person name="Patil P.B."/>
        </authorList>
    </citation>
    <scope>NUCLEOTIDE SEQUENCE [LARGE SCALE GENOMIC DNA]</scope>
    <source>
        <strain evidence="7 8">DSM 25844</strain>
    </source>
</reference>
<comment type="subcellular location">
    <subcellularLocation>
        <location evidence="1">Membrane</location>
        <topology evidence="1">Multi-pass membrane protein</topology>
    </subcellularLocation>
</comment>
<protein>
    <submittedName>
        <fullName evidence="7">Iron transporter</fullName>
    </submittedName>
</protein>
<dbReference type="OrthoDB" id="7260758at2"/>
<sequence length="279" mass="29377">MLIAFLIMLREGIEAALIVGIIAGYLAQTGRRAWMPAVWGGVVLAAALCLALGLGLQAIGAEFPQKQQEMAEGVIALLAAGMLCTMVFWMRKAARSVRAELHGAVDHALGRGSEGRGGFALAVMAFLAVGREGLESVFFLLATVQQDVGWGVPAGAALGILLSVLIGIALAKGAVRIDLRRFFRWTGVFILFVTAGLLASALRAFHEAGLWNHLQATAFDLGHVLPADTVLGTLLAGIFGYQEAPAWGEVLVYLGFLVPALWAFLAGARPAPVATPRHA</sequence>
<dbReference type="InterPro" id="IPR004923">
    <property type="entry name" value="FTR1/Fip1/EfeU"/>
</dbReference>
<evidence type="ECO:0000256" key="5">
    <source>
        <dbReference type="ARBA" id="ARBA00023136"/>
    </source>
</evidence>
<feature type="transmembrane region" description="Helical" evidence="6">
    <location>
        <begin position="38"/>
        <end position="59"/>
    </location>
</feature>
<evidence type="ECO:0000313" key="8">
    <source>
        <dbReference type="Proteomes" id="UP000036449"/>
    </source>
</evidence>
<gene>
    <name evidence="7" type="ORF">VQ03_23360</name>
</gene>
<dbReference type="PANTHER" id="PTHR31632:SF2">
    <property type="entry name" value="PLASMA MEMBRANE IRON PERMEASE"/>
    <property type="match status" value="1"/>
</dbReference>
<evidence type="ECO:0000313" key="7">
    <source>
        <dbReference type="EMBL" id="KMO34444.1"/>
    </source>
</evidence>
<feature type="transmembrane region" description="Helical" evidence="6">
    <location>
        <begin position="250"/>
        <end position="268"/>
    </location>
</feature>
<dbReference type="GO" id="GO:0015093">
    <property type="term" value="F:ferrous iron transmembrane transporter activity"/>
    <property type="evidence" value="ECO:0007669"/>
    <property type="project" value="TreeGrafter"/>
</dbReference>
<dbReference type="PATRIC" id="fig|1187852.3.peg.2313"/>
<feature type="transmembrane region" description="Helical" evidence="6">
    <location>
        <begin position="148"/>
        <end position="170"/>
    </location>
</feature>
<evidence type="ECO:0000256" key="6">
    <source>
        <dbReference type="SAM" id="Phobius"/>
    </source>
</evidence>
<keyword evidence="4 6" id="KW-1133">Transmembrane helix</keyword>
<dbReference type="PANTHER" id="PTHR31632">
    <property type="entry name" value="IRON TRANSPORTER FTH1"/>
    <property type="match status" value="1"/>
</dbReference>
<evidence type="ECO:0000256" key="4">
    <source>
        <dbReference type="ARBA" id="ARBA00022989"/>
    </source>
</evidence>
<dbReference type="Pfam" id="PF03239">
    <property type="entry name" value="FTR1"/>
    <property type="match status" value="1"/>
</dbReference>